<dbReference type="Gene3D" id="3.80.10.10">
    <property type="entry name" value="Ribonuclease Inhibitor"/>
    <property type="match status" value="1"/>
</dbReference>
<dbReference type="AlphaFoldDB" id="A0A3L6QUC6"/>
<keyword evidence="2" id="KW-1185">Reference proteome</keyword>
<organism evidence="1 2">
    <name type="scientific">Panicum miliaceum</name>
    <name type="common">Proso millet</name>
    <name type="synonym">Broomcorn millet</name>
    <dbReference type="NCBI Taxonomy" id="4540"/>
    <lineage>
        <taxon>Eukaryota</taxon>
        <taxon>Viridiplantae</taxon>
        <taxon>Streptophyta</taxon>
        <taxon>Embryophyta</taxon>
        <taxon>Tracheophyta</taxon>
        <taxon>Spermatophyta</taxon>
        <taxon>Magnoliopsida</taxon>
        <taxon>Liliopsida</taxon>
        <taxon>Poales</taxon>
        <taxon>Poaceae</taxon>
        <taxon>PACMAD clade</taxon>
        <taxon>Panicoideae</taxon>
        <taxon>Panicodae</taxon>
        <taxon>Paniceae</taxon>
        <taxon>Panicinae</taxon>
        <taxon>Panicum</taxon>
        <taxon>Panicum sect. Panicum</taxon>
    </lineage>
</organism>
<proteinExistence type="predicted"/>
<name>A0A3L6QUC6_PANMI</name>
<protein>
    <submittedName>
        <fullName evidence="1">Uncharacterized protein</fullName>
    </submittedName>
</protein>
<evidence type="ECO:0000313" key="1">
    <source>
        <dbReference type="EMBL" id="RLM87098.1"/>
    </source>
</evidence>
<reference evidence="2" key="1">
    <citation type="journal article" date="2019" name="Nat. Commun.">
        <title>The genome of broomcorn millet.</title>
        <authorList>
            <person name="Zou C."/>
            <person name="Miki D."/>
            <person name="Li D."/>
            <person name="Tang Q."/>
            <person name="Xiao L."/>
            <person name="Rajput S."/>
            <person name="Deng P."/>
            <person name="Jia W."/>
            <person name="Huang R."/>
            <person name="Zhang M."/>
            <person name="Sun Y."/>
            <person name="Hu J."/>
            <person name="Fu X."/>
            <person name="Schnable P.S."/>
            <person name="Li F."/>
            <person name="Zhang H."/>
            <person name="Feng B."/>
            <person name="Zhu X."/>
            <person name="Liu R."/>
            <person name="Schnable J.C."/>
            <person name="Zhu J.-K."/>
            <person name="Zhang H."/>
        </authorList>
    </citation>
    <scope>NUCLEOTIDE SEQUENCE [LARGE SCALE GENOMIC DNA]</scope>
</reference>
<comment type="caution">
    <text evidence="1">The sequence shown here is derived from an EMBL/GenBank/DDBJ whole genome shotgun (WGS) entry which is preliminary data.</text>
</comment>
<dbReference type="PANTHER" id="PTHR38926">
    <property type="entry name" value="F-BOX DOMAIN CONTAINING PROTEIN, EXPRESSED"/>
    <property type="match status" value="1"/>
</dbReference>
<accession>A0A3L6QUC6</accession>
<dbReference type="SUPFAM" id="SSF52047">
    <property type="entry name" value="RNI-like"/>
    <property type="match status" value="1"/>
</dbReference>
<dbReference type="InterPro" id="IPR032675">
    <property type="entry name" value="LRR_dom_sf"/>
</dbReference>
<dbReference type="Proteomes" id="UP000275267">
    <property type="component" value="Unassembled WGS sequence"/>
</dbReference>
<sequence length="158" mass="18379">MAIATMCELHSLQLLRNDLTNNGLAAILNNCTHLESLDIRNCPNIIWTAEMRAMCARVKTKKLRYRFYYNFDHSEFEPGNPISECSSCLLTAYFAKLWEDFDPDDHADYYDPSHGLCNLDEADFDAHDRMLCKKLSRYLKMEWKSCRFGDSDAGCLLW</sequence>
<gene>
    <name evidence="1" type="ORF">C2845_PM04G11860</name>
</gene>
<dbReference type="STRING" id="4540.A0A3L6QUC6"/>
<dbReference type="OrthoDB" id="2095648at2759"/>
<dbReference type="PANTHER" id="PTHR38926:SF49">
    <property type="entry name" value="F-BOX DOMAIN-CONTAINING PROTEIN"/>
    <property type="match status" value="1"/>
</dbReference>
<dbReference type="EMBL" id="PQIB02000011">
    <property type="protein sequence ID" value="RLM87098.1"/>
    <property type="molecule type" value="Genomic_DNA"/>
</dbReference>
<evidence type="ECO:0000313" key="2">
    <source>
        <dbReference type="Proteomes" id="UP000275267"/>
    </source>
</evidence>